<dbReference type="RefSeq" id="WP_179915816.1">
    <property type="nucleotide sequence ID" value="NZ_JACCDE010000010.1"/>
</dbReference>
<proteinExistence type="predicted"/>
<dbReference type="EMBL" id="JACCDE010000010">
    <property type="protein sequence ID" value="NYS77798.1"/>
    <property type="molecule type" value="Genomic_DNA"/>
</dbReference>
<name>A0A7Z0LSI5_9GAMM</name>
<organism evidence="1 2">
    <name type="scientific">Vreelandella glaciei</name>
    <dbReference type="NCBI Taxonomy" id="186761"/>
    <lineage>
        <taxon>Bacteria</taxon>
        <taxon>Pseudomonadati</taxon>
        <taxon>Pseudomonadota</taxon>
        <taxon>Gammaproteobacteria</taxon>
        <taxon>Oceanospirillales</taxon>
        <taxon>Halomonadaceae</taxon>
        <taxon>Vreelandella</taxon>
    </lineage>
</organism>
<sequence length="49" mass="5588">MNQLMIDVEKDVKKQIYKQLVELGDDVKHLSMLAANRFPSSVQVLKKAS</sequence>
<evidence type="ECO:0000313" key="1">
    <source>
        <dbReference type="EMBL" id="NYS77798.1"/>
    </source>
</evidence>
<evidence type="ECO:0000313" key="2">
    <source>
        <dbReference type="Proteomes" id="UP000526892"/>
    </source>
</evidence>
<comment type="caution">
    <text evidence="1">The sequence shown here is derived from an EMBL/GenBank/DDBJ whole genome shotgun (WGS) entry which is preliminary data.</text>
</comment>
<accession>A0A7Z0LSI5</accession>
<dbReference type="AlphaFoldDB" id="A0A7Z0LSI5"/>
<protein>
    <submittedName>
        <fullName evidence="1">Uncharacterized protein</fullName>
    </submittedName>
</protein>
<dbReference type="Proteomes" id="UP000526892">
    <property type="component" value="Unassembled WGS sequence"/>
</dbReference>
<gene>
    <name evidence="1" type="ORF">HZS80_08725</name>
</gene>
<reference evidence="1 2" key="1">
    <citation type="journal article" date="2003" name="Extremophiles">
        <title>Halomonas glaciei sp. nov. isolated from fast ice of Adelie Land, Antarctica.</title>
        <authorList>
            <person name="Reddy G.S."/>
            <person name="Raghavan P.U."/>
            <person name="Sarita N.B."/>
            <person name="Prakash J.S."/>
            <person name="Nagesh N."/>
            <person name="Delille D."/>
            <person name="Shivaji S."/>
        </authorList>
    </citation>
    <scope>NUCLEOTIDE SEQUENCE [LARGE SCALE GENOMIC DNA]</scope>
    <source>
        <strain evidence="1 2">DD39</strain>
    </source>
</reference>
<keyword evidence="2" id="KW-1185">Reference proteome</keyword>